<dbReference type="Gene3D" id="3.40.50.2000">
    <property type="entry name" value="Glycogen Phosphorylase B"/>
    <property type="match status" value="1"/>
</dbReference>
<dbReference type="RefSeq" id="WP_072554180.1">
    <property type="nucleotide sequence ID" value="NZ_CP018155.1"/>
</dbReference>
<dbReference type="PANTHER" id="PTHR46401:SF2">
    <property type="entry name" value="GLYCOSYLTRANSFERASE WBBK-RELATED"/>
    <property type="match status" value="1"/>
</dbReference>
<evidence type="ECO:0000313" key="2">
    <source>
        <dbReference type="EMBL" id="APG63858.1"/>
    </source>
</evidence>
<evidence type="ECO:0000256" key="1">
    <source>
        <dbReference type="ARBA" id="ARBA00022679"/>
    </source>
</evidence>
<evidence type="ECO:0000313" key="4">
    <source>
        <dbReference type="Proteomes" id="UP000181898"/>
    </source>
</evidence>
<accession>A0A1L3JFE1</accession>
<dbReference type="OrthoDB" id="1094459at2"/>
<proteinExistence type="predicted"/>
<dbReference type="EMBL" id="CP018155">
    <property type="protein sequence ID" value="APG66297.1"/>
    <property type="molecule type" value="Genomic_DNA"/>
</dbReference>
<evidence type="ECO:0008006" key="5">
    <source>
        <dbReference type="Google" id="ProtNLM"/>
    </source>
</evidence>
<dbReference type="STRING" id="1850252.LPB136_00060"/>
<dbReference type="SUPFAM" id="SSF53756">
    <property type="entry name" value="UDP-Glycosyltransferase/glycogen phosphorylase"/>
    <property type="match status" value="1"/>
</dbReference>
<sequence length="370" mass="43535">MKKSIHLVSFDNPYPPNYGGVIDVFYKIKKLHKLGVDIILHINVFDTQNQQPELEKYCKKIYYYKRKNNFLSLFSILPFRVKSRSNYQLTINLKSETIPIIFEGLHSIYPLLKFNFKDAYIRTHNIEHKYFFELSKSEKNIFKKALFYVEAIKLRRIETNLKRTKGIFTISPIEQRYFLSKFGLKSKYIPAFHEAKKNNNLFSKGNFILYHGNLNVSENVTAAMFLIDVYKNSEFNLVIAGTFKNKLLLREINKHDNIVYNPIPNQEELDKLFAQAHINILITFQNTGIKLKLLNTLYKGKFIIANKFMVEKTGLEKLCKIANNKQEILAETLNLFKKEFSSEEILERELILKEFNPETSAQKIIDIIFN</sequence>
<reference evidence="2 4" key="1">
    <citation type="submission" date="2016-11" db="EMBL/GenBank/DDBJ databases">
        <title>Tenacibaculum sp. LPB0136, isolated from marine environment.</title>
        <authorList>
            <person name="Kim E."/>
            <person name="Yi H."/>
        </authorList>
    </citation>
    <scope>NUCLEOTIDE SEQUENCE [LARGE SCALE GENOMIC DNA]</scope>
    <source>
        <strain evidence="2 4">LPB0136</strain>
    </source>
</reference>
<name>A0A1L3JFE1_9FLAO</name>
<dbReference type="GO" id="GO:0016757">
    <property type="term" value="F:glycosyltransferase activity"/>
    <property type="evidence" value="ECO:0007669"/>
    <property type="project" value="TreeGrafter"/>
</dbReference>
<dbReference type="KEGG" id="ten:LPB136_13350"/>
<gene>
    <name evidence="2" type="ORF">LPB136_00060</name>
    <name evidence="3" type="ORF">LPB136_13350</name>
</gene>
<dbReference type="EMBL" id="CP018155">
    <property type="protein sequence ID" value="APG63858.1"/>
    <property type="molecule type" value="Genomic_DNA"/>
</dbReference>
<dbReference type="AlphaFoldDB" id="A0A1L3JFE1"/>
<protein>
    <recommendedName>
        <fullName evidence="5">Mannosyltransferase</fullName>
    </recommendedName>
</protein>
<dbReference type="PANTHER" id="PTHR46401">
    <property type="entry name" value="GLYCOSYLTRANSFERASE WBBK-RELATED"/>
    <property type="match status" value="1"/>
</dbReference>
<organism evidence="2 4">
    <name type="scientific">Tenacibaculum todarodis</name>
    <dbReference type="NCBI Taxonomy" id="1850252"/>
    <lineage>
        <taxon>Bacteria</taxon>
        <taxon>Pseudomonadati</taxon>
        <taxon>Bacteroidota</taxon>
        <taxon>Flavobacteriia</taxon>
        <taxon>Flavobacteriales</taxon>
        <taxon>Flavobacteriaceae</taxon>
        <taxon>Tenacibaculum</taxon>
    </lineage>
</organism>
<keyword evidence="4" id="KW-1185">Reference proteome</keyword>
<dbReference type="Proteomes" id="UP000181898">
    <property type="component" value="Chromosome"/>
</dbReference>
<dbReference type="KEGG" id="ten:LPB136_00060"/>
<evidence type="ECO:0000313" key="3">
    <source>
        <dbReference type="EMBL" id="APG66297.1"/>
    </source>
</evidence>
<keyword evidence="1" id="KW-0808">Transferase</keyword>